<dbReference type="CDD" id="cd07302">
    <property type="entry name" value="CHD"/>
    <property type="match status" value="1"/>
</dbReference>
<dbReference type="AlphaFoldDB" id="A0A518D6P5"/>
<evidence type="ECO:0000256" key="5">
    <source>
        <dbReference type="ARBA" id="ARBA00022840"/>
    </source>
</evidence>
<organism evidence="10 11">
    <name type="scientific">Pirellulimonas nuda</name>
    <dbReference type="NCBI Taxonomy" id="2528009"/>
    <lineage>
        <taxon>Bacteria</taxon>
        <taxon>Pseudomonadati</taxon>
        <taxon>Planctomycetota</taxon>
        <taxon>Planctomycetia</taxon>
        <taxon>Pirellulales</taxon>
        <taxon>Lacipirellulaceae</taxon>
        <taxon>Pirellulimonas</taxon>
    </lineage>
</organism>
<dbReference type="GO" id="GO:0004674">
    <property type="term" value="F:protein serine/threonine kinase activity"/>
    <property type="evidence" value="ECO:0007669"/>
    <property type="project" value="UniProtKB-EC"/>
</dbReference>
<dbReference type="GO" id="GO:0005524">
    <property type="term" value="F:ATP binding"/>
    <property type="evidence" value="ECO:0007669"/>
    <property type="project" value="UniProtKB-UniRule"/>
</dbReference>
<feature type="region of interest" description="Disordered" evidence="7">
    <location>
        <begin position="534"/>
        <end position="563"/>
    </location>
</feature>
<dbReference type="InterPro" id="IPR000719">
    <property type="entry name" value="Prot_kinase_dom"/>
</dbReference>
<name>A0A518D6P5_9BACT</name>
<dbReference type="PROSITE" id="PS50125">
    <property type="entry name" value="GUANYLATE_CYCLASE_2"/>
    <property type="match status" value="1"/>
</dbReference>
<dbReference type="PANTHER" id="PTHR43289">
    <property type="entry name" value="MITOGEN-ACTIVATED PROTEIN KINASE KINASE KINASE 20-RELATED"/>
    <property type="match status" value="1"/>
</dbReference>
<dbReference type="PROSITE" id="PS50011">
    <property type="entry name" value="PROTEIN_KINASE_DOM"/>
    <property type="match status" value="1"/>
</dbReference>
<feature type="binding site" evidence="6">
    <location>
        <position position="275"/>
    </location>
    <ligand>
        <name>ATP</name>
        <dbReference type="ChEBI" id="CHEBI:30616"/>
    </ligand>
</feature>
<keyword evidence="11" id="KW-1185">Reference proteome</keyword>
<dbReference type="InterPro" id="IPR001054">
    <property type="entry name" value="A/G_cyclase"/>
</dbReference>
<feature type="region of interest" description="Disordered" evidence="7">
    <location>
        <begin position="182"/>
        <end position="231"/>
    </location>
</feature>
<dbReference type="CDD" id="cd14014">
    <property type="entry name" value="STKc_PknB_like"/>
    <property type="match status" value="1"/>
</dbReference>
<protein>
    <submittedName>
        <fullName evidence="10">Serine/threonine-protein kinase PknB</fullName>
        <ecNumber evidence="10">2.7.11.1</ecNumber>
    </submittedName>
</protein>
<evidence type="ECO:0000256" key="2">
    <source>
        <dbReference type="ARBA" id="ARBA00022679"/>
    </source>
</evidence>
<evidence type="ECO:0000313" key="10">
    <source>
        <dbReference type="EMBL" id="QDU87125.1"/>
    </source>
</evidence>
<evidence type="ECO:0000259" key="9">
    <source>
        <dbReference type="PROSITE" id="PS50125"/>
    </source>
</evidence>
<dbReference type="Gene3D" id="3.30.70.1230">
    <property type="entry name" value="Nucleotide cyclase"/>
    <property type="match status" value="1"/>
</dbReference>
<dbReference type="GO" id="GO:0004016">
    <property type="term" value="F:adenylate cyclase activity"/>
    <property type="evidence" value="ECO:0007669"/>
    <property type="project" value="UniProtKB-ARBA"/>
</dbReference>
<reference evidence="10 11" key="1">
    <citation type="submission" date="2019-02" db="EMBL/GenBank/DDBJ databases">
        <title>Deep-cultivation of Planctomycetes and their phenomic and genomic characterization uncovers novel biology.</title>
        <authorList>
            <person name="Wiegand S."/>
            <person name="Jogler M."/>
            <person name="Boedeker C."/>
            <person name="Pinto D."/>
            <person name="Vollmers J."/>
            <person name="Rivas-Marin E."/>
            <person name="Kohn T."/>
            <person name="Peeters S.H."/>
            <person name="Heuer A."/>
            <person name="Rast P."/>
            <person name="Oberbeckmann S."/>
            <person name="Bunk B."/>
            <person name="Jeske O."/>
            <person name="Meyerdierks A."/>
            <person name="Storesund J.E."/>
            <person name="Kallscheuer N."/>
            <person name="Luecker S."/>
            <person name="Lage O.M."/>
            <person name="Pohl T."/>
            <person name="Merkel B.J."/>
            <person name="Hornburger P."/>
            <person name="Mueller R.-W."/>
            <person name="Bruemmer F."/>
            <person name="Labrenz M."/>
            <person name="Spormann A.M."/>
            <person name="Op den Camp H."/>
            <person name="Overmann J."/>
            <person name="Amann R."/>
            <person name="Jetten M.S.M."/>
            <person name="Mascher T."/>
            <person name="Medema M.H."/>
            <person name="Devos D.P."/>
            <person name="Kaster A.-K."/>
            <person name="Ovreas L."/>
            <person name="Rohde M."/>
            <person name="Galperin M.Y."/>
            <person name="Jogler C."/>
        </authorList>
    </citation>
    <scope>NUCLEOTIDE SEQUENCE [LARGE SCALE GENOMIC DNA]</scope>
    <source>
        <strain evidence="10 11">Pla175</strain>
    </source>
</reference>
<sequence>MSGLRTFLFTDIVSSVDLKSQMAGSSTIERDEAYVATILTPHRERMDAGLAELGGRVVSTAGDGHFLVFGDTARAARWAIAVQRSHASQPIRAPGGQAVQVRMSLHVGVPQPDPSDPNNFIGKAVDYAARLCDYASGGQVLASRAAVAILEDAGLADVHFHRHEDRQLKGIGRVEVHELLYDRTSPRRPRQSPSDPSEKPREWTVLPPTEGLTAWGGARPPVGADSSTHLASPSKTLPMVRRVGNYQLEALLGAGGMGNVYRARHTQFGRTRAVKVIKPHLVEGGREDVVRRFYQEIRAIGALEHPNIVVAIDSSAPEDATHYLVMEYVDGLGADELLARVGPLAPADACEIVRQAALGLEYIAQQGMVHRDIKPSNLMLALAPSLLPGDPAKATVKILDLGLALLVGDDQQRLTQLDQGAMGTGLYMSPEQWRTTSVDIRADIYSLGCTLHHLLTGRPPYGDSDLRQEIAHEREPTPDLSTLPGVSRELAGVLQQMMAKQPADRFAHPADIAAALAPLAEGADLEGLIELARGGSEPSGRRVHPAGETHPRGRSATPVSTRPSTRAPLWRRLALPVGLIALLGMAGWLAVIDMGRRQQSIAQRQQTLEVAAGFAAEQLAIEIDSRIGVLTKLSRSPELREAMLAIADAPDNEALWAPVQQWIVQQKEEYDNELPSDSWFITNAAGRQVARSPEGESIGREYATRDYFHGLGTNEPVGDAALVPIEAPHQSVVYASTSSRGDLKVAFSVPIWNGERITERRKVIGVLAMSLDLGTFRVLENTKRLPPPLEAVLIDLRPDDLPSGDQRGLLLHHPQLKQFNSDEQPLRVRPELMEQIEAAGRKEGRPLGPYPDLLRRRGEPNYRAAMEPVMVRYSESDPDTRWLVLVQEPAQ</sequence>
<feature type="domain" description="Guanylate cyclase" evidence="9">
    <location>
        <begin position="6"/>
        <end position="132"/>
    </location>
</feature>
<keyword evidence="5 6" id="KW-0067">ATP-binding</keyword>
<dbReference type="Pfam" id="PF00069">
    <property type="entry name" value="Pkinase"/>
    <property type="match status" value="1"/>
</dbReference>
<evidence type="ECO:0000256" key="4">
    <source>
        <dbReference type="ARBA" id="ARBA00022777"/>
    </source>
</evidence>
<dbReference type="SUPFAM" id="SSF55073">
    <property type="entry name" value="Nucleotide cyclase"/>
    <property type="match status" value="1"/>
</dbReference>
<dbReference type="GO" id="GO:0035556">
    <property type="term" value="P:intracellular signal transduction"/>
    <property type="evidence" value="ECO:0007669"/>
    <property type="project" value="InterPro"/>
</dbReference>
<dbReference type="RefSeq" id="WP_145280988.1">
    <property type="nucleotide sequence ID" value="NZ_CP036291.1"/>
</dbReference>
<accession>A0A518D6P5</accession>
<dbReference type="Gene3D" id="3.30.200.20">
    <property type="entry name" value="Phosphorylase Kinase, domain 1"/>
    <property type="match status" value="1"/>
</dbReference>
<dbReference type="PROSITE" id="PS00108">
    <property type="entry name" value="PROTEIN_KINASE_ST"/>
    <property type="match status" value="1"/>
</dbReference>
<dbReference type="PROSITE" id="PS00107">
    <property type="entry name" value="PROTEIN_KINASE_ATP"/>
    <property type="match status" value="1"/>
</dbReference>
<comment type="subcellular location">
    <subcellularLocation>
        <location evidence="1">Membrane</location>
        <topology evidence="1">Single-pass membrane protein</topology>
    </subcellularLocation>
</comment>
<evidence type="ECO:0000256" key="7">
    <source>
        <dbReference type="SAM" id="MobiDB-lite"/>
    </source>
</evidence>
<feature type="domain" description="Protein kinase" evidence="8">
    <location>
        <begin position="246"/>
        <end position="520"/>
    </location>
</feature>
<dbReference type="Proteomes" id="UP000317429">
    <property type="component" value="Chromosome"/>
</dbReference>
<dbReference type="Gene3D" id="1.10.510.10">
    <property type="entry name" value="Transferase(Phosphotransferase) domain 1"/>
    <property type="match status" value="1"/>
</dbReference>
<dbReference type="SUPFAM" id="SSF56112">
    <property type="entry name" value="Protein kinase-like (PK-like)"/>
    <property type="match status" value="1"/>
</dbReference>
<dbReference type="EMBL" id="CP036291">
    <property type="protein sequence ID" value="QDU87125.1"/>
    <property type="molecule type" value="Genomic_DNA"/>
</dbReference>
<dbReference type="OrthoDB" id="6111975at2"/>
<dbReference type="EC" id="2.7.11.1" evidence="10"/>
<evidence type="ECO:0000313" key="11">
    <source>
        <dbReference type="Proteomes" id="UP000317429"/>
    </source>
</evidence>
<dbReference type="Gene3D" id="3.30.450.20">
    <property type="entry name" value="PAS domain"/>
    <property type="match status" value="1"/>
</dbReference>
<dbReference type="KEGG" id="pnd:Pla175_04810"/>
<evidence type="ECO:0000259" key="8">
    <source>
        <dbReference type="PROSITE" id="PS50011"/>
    </source>
</evidence>
<dbReference type="GO" id="GO:0009190">
    <property type="term" value="P:cyclic nucleotide biosynthetic process"/>
    <property type="evidence" value="ECO:0007669"/>
    <property type="project" value="InterPro"/>
</dbReference>
<dbReference type="InterPro" id="IPR029787">
    <property type="entry name" value="Nucleotide_cyclase"/>
</dbReference>
<keyword evidence="3 6" id="KW-0547">Nucleotide-binding</keyword>
<dbReference type="GO" id="GO:0016020">
    <property type="term" value="C:membrane"/>
    <property type="evidence" value="ECO:0007669"/>
    <property type="project" value="UniProtKB-SubCell"/>
</dbReference>
<dbReference type="PANTHER" id="PTHR43289:SF6">
    <property type="entry name" value="SERINE_THREONINE-PROTEIN KINASE NEKL-3"/>
    <property type="match status" value="1"/>
</dbReference>
<dbReference type="InterPro" id="IPR008271">
    <property type="entry name" value="Ser/Thr_kinase_AS"/>
</dbReference>
<dbReference type="InterPro" id="IPR011009">
    <property type="entry name" value="Kinase-like_dom_sf"/>
</dbReference>
<keyword evidence="2 10" id="KW-0808">Transferase</keyword>
<evidence type="ECO:0000256" key="1">
    <source>
        <dbReference type="ARBA" id="ARBA00004167"/>
    </source>
</evidence>
<dbReference type="InterPro" id="IPR017441">
    <property type="entry name" value="Protein_kinase_ATP_BS"/>
</dbReference>
<evidence type="ECO:0000256" key="3">
    <source>
        <dbReference type="ARBA" id="ARBA00022741"/>
    </source>
</evidence>
<keyword evidence="4 10" id="KW-0418">Kinase</keyword>
<evidence type="ECO:0000256" key="6">
    <source>
        <dbReference type="PROSITE-ProRule" id="PRU10141"/>
    </source>
</evidence>
<dbReference type="SMART" id="SM00220">
    <property type="entry name" value="S_TKc"/>
    <property type="match status" value="1"/>
</dbReference>
<proteinExistence type="predicted"/>
<gene>
    <name evidence="10" type="primary">pknB_2</name>
    <name evidence="10" type="ORF">Pla175_04810</name>
</gene>